<dbReference type="PANTHER" id="PTHR44535:SF5">
    <property type="entry name" value="PROTEIN KINASE DOMAIN-CONTAINING PROTEIN"/>
    <property type="match status" value="1"/>
</dbReference>
<keyword evidence="10" id="KW-0418">Kinase</keyword>
<comment type="similarity">
    <text evidence="3">Belongs to the protein kinase superfamily. NEK Ser/Thr protein kinase family. NIMA subfamily.</text>
</comment>
<feature type="repeat" description="RCC1" evidence="13">
    <location>
        <begin position="453"/>
        <end position="504"/>
    </location>
</feature>
<organism evidence="17">
    <name type="scientific">Thrips palmi</name>
    <name type="common">Melon thrips</name>
    <dbReference type="NCBI Taxonomy" id="161013"/>
    <lineage>
        <taxon>Eukaryota</taxon>
        <taxon>Metazoa</taxon>
        <taxon>Ecdysozoa</taxon>
        <taxon>Arthropoda</taxon>
        <taxon>Hexapoda</taxon>
        <taxon>Insecta</taxon>
        <taxon>Pterygota</taxon>
        <taxon>Neoptera</taxon>
        <taxon>Paraneoptera</taxon>
        <taxon>Thysanoptera</taxon>
        <taxon>Terebrantia</taxon>
        <taxon>Thripoidea</taxon>
        <taxon>Thripidae</taxon>
        <taxon>Thrips</taxon>
    </lineage>
</organism>
<dbReference type="RefSeq" id="XP_034248266.1">
    <property type="nucleotide sequence ID" value="XM_034392375.1"/>
</dbReference>
<evidence type="ECO:0000256" key="13">
    <source>
        <dbReference type="PROSITE-ProRule" id="PRU00235"/>
    </source>
</evidence>
<dbReference type="PROSITE" id="PS50012">
    <property type="entry name" value="RCC1_3"/>
    <property type="match status" value="2"/>
</dbReference>
<dbReference type="InterPro" id="IPR051997">
    <property type="entry name" value="STK_NEK"/>
</dbReference>
<dbReference type="InterPro" id="IPR009091">
    <property type="entry name" value="RCC1/BLIP-II"/>
</dbReference>
<accession>A0A6P8ZTB2</accession>
<dbReference type="SMART" id="SM00220">
    <property type="entry name" value="S_TKc"/>
    <property type="match status" value="1"/>
</dbReference>
<dbReference type="Proteomes" id="UP000515158">
    <property type="component" value="Unplaced"/>
</dbReference>
<dbReference type="GO" id="GO:0046872">
    <property type="term" value="F:metal ion binding"/>
    <property type="evidence" value="ECO:0007669"/>
    <property type="project" value="UniProtKB-KW"/>
</dbReference>
<keyword evidence="9 14" id="KW-0547">Nucleotide-binding</keyword>
<dbReference type="InterPro" id="IPR008271">
    <property type="entry name" value="Ser/Thr_kinase_AS"/>
</dbReference>
<sequence>MDDPKPEADGGAGGTRYVKVRTVGKGAFGTAVLYRKEPEGSLVVIKQVPVLELSAAERVRALNEARVLALLSHRNVVRYLGSWERDGCLLLEMEFAGGGTLAQFLANRTARNAPLSERRALALFAQVASAIRHMHAHNVLHRDLKTENIFLTKDNVVKVGDFGISKVMGTQVQAETVLGTPYYLSPEMCEGLQYDQKSDVWALGCVLYELLALRRAFSAPSLPALVRRIVAADYPPPPSRYSSATRGLLSSLLQTEPGVRPAANVIEDQLLPPLQAAANLSSDADSLDGSQGPCARSVVLELRASGCLVSLTPVPLPARASIRELAVSRTHCVALTQEQVVFTWDVVDWRAAPTGCSDLSAGLESWRKPQHQPQCLDSLTGLGITRVAAGDGFSVFASDSGAVLTCGDGAEGCLGHGDYSHCVRPRLVEKLLAADVVALAAGPAHVLALGGDGCLHAWGRGQHGRLGLGHQQDALLPTAVPLPQGVVVRSVHAGPDCSAVVSTAGELLLAGDNSSGKLTPWPHKGLRTNLPVPSHEFVTPSRWFQELGPLLLLQSWLGGAGRGPWLRFRAVGLRDKEPVRDVHLSQRHSVVVTEAGRLVILGDAVRHAIPAENTFAMASAGPSYTVAASQDNVVYFWGRWADGKQVGAGQASQDDDAVPPRELLA</sequence>
<dbReference type="SUPFAM" id="SSF56112">
    <property type="entry name" value="Protein kinase-like (PK-like)"/>
    <property type="match status" value="1"/>
</dbReference>
<evidence type="ECO:0000256" key="10">
    <source>
        <dbReference type="ARBA" id="ARBA00022777"/>
    </source>
</evidence>
<evidence type="ECO:0000256" key="8">
    <source>
        <dbReference type="ARBA" id="ARBA00022723"/>
    </source>
</evidence>
<evidence type="ECO:0000256" key="3">
    <source>
        <dbReference type="ARBA" id="ARBA00010886"/>
    </source>
</evidence>
<dbReference type="PANTHER" id="PTHR44535">
    <property type="entry name" value="PROTEIN CBG16200"/>
    <property type="match status" value="1"/>
</dbReference>
<reference evidence="17" key="1">
    <citation type="submission" date="2025-08" db="UniProtKB">
        <authorList>
            <consortium name="RefSeq"/>
        </authorList>
    </citation>
    <scope>IDENTIFICATION</scope>
    <source>
        <tissue evidence="17">Total insect</tissue>
    </source>
</reference>
<comment type="cofactor">
    <cofactor evidence="1">
        <name>Mg(2+)</name>
        <dbReference type="ChEBI" id="CHEBI:18420"/>
    </cofactor>
</comment>
<evidence type="ECO:0000256" key="14">
    <source>
        <dbReference type="PROSITE-ProRule" id="PRU10141"/>
    </source>
</evidence>
<keyword evidence="7" id="KW-0597">Phosphoprotein</keyword>
<dbReference type="FunCoup" id="A0A6P8ZTB2">
    <property type="interactions" value="25"/>
</dbReference>
<evidence type="ECO:0000256" key="6">
    <source>
        <dbReference type="ARBA" id="ARBA00022527"/>
    </source>
</evidence>
<keyword evidence="11 14" id="KW-0067">ATP-binding</keyword>
<evidence type="ECO:0000256" key="7">
    <source>
        <dbReference type="ARBA" id="ARBA00022553"/>
    </source>
</evidence>
<dbReference type="OrthoDB" id="248923at2759"/>
<evidence type="ECO:0000259" key="15">
    <source>
        <dbReference type="PROSITE" id="PS50011"/>
    </source>
</evidence>
<dbReference type="GO" id="GO:0004674">
    <property type="term" value="F:protein serine/threonine kinase activity"/>
    <property type="evidence" value="ECO:0007669"/>
    <property type="project" value="UniProtKB-KW"/>
</dbReference>
<dbReference type="InParanoid" id="A0A6P8ZTB2"/>
<evidence type="ECO:0000256" key="2">
    <source>
        <dbReference type="ARBA" id="ARBA00004496"/>
    </source>
</evidence>
<feature type="domain" description="Protein kinase" evidence="15">
    <location>
        <begin position="17"/>
        <end position="271"/>
    </location>
</feature>
<keyword evidence="12" id="KW-0460">Magnesium</keyword>
<evidence type="ECO:0000313" key="16">
    <source>
        <dbReference type="Proteomes" id="UP000515158"/>
    </source>
</evidence>
<dbReference type="Gene3D" id="1.10.510.10">
    <property type="entry name" value="Transferase(Phosphotransferase) domain 1"/>
    <property type="match status" value="1"/>
</dbReference>
<evidence type="ECO:0000313" key="17">
    <source>
        <dbReference type="RefSeq" id="XP_034248266.1"/>
    </source>
</evidence>
<dbReference type="SUPFAM" id="SSF50985">
    <property type="entry name" value="RCC1/BLIP-II"/>
    <property type="match status" value="1"/>
</dbReference>
<dbReference type="InterPro" id="IPR011009">
    <property type="entry name" value="Kinase-like_dom_sf"/>
</dbReference>
<keyword evidence="10" id="KW-0808">Transferase</keyword>
<evidence type="ECO:0000256" key="9">
    <source>
        <dbReference type="ARBA" id="ARBA00022741"/>
    </source>
</evidence>
<dbReference type="Gene3D" id="2.130.10.30">
    <property type="entry name" value="Regulator of chromosome condensation 1/beta-lactamase-inhibitor protein II"/>
    <property type="match status" value="1"/>
</dbReference>
<feature type="repeat" description="RCC1" evidence="13">
    <location>
        <begin position="401"/>
        <end position="452"/>
    </location>
</feature>
<comment type="subcellular location">
    <subcellularLocation>
        <location evidence="2">Cytoplasm</location>
    </subcellularLocation>
</comment>
<dbReference type="GeneID" id="117649506"/>
<keyword evidence="6" id="KW-0723">Serine/threonine-protein kinase</keyword>
<evidence type="ECO:0000256" key="11">
    <source>
        <dbReference type="ARBA" id="ARBA00022840"/>
    </source>
</evidence>
<name>A0A6P8ZTB2_THRPL</name>
<dbReference type="PRINTS" id="PR00633">
    <property type="entry name" value="RCCNDNSATION"/>
</dbReference>
<gene>
    <name evidence="17" type="primary">LOC117649506</name>
</gene>
<dbReference type="CDD" id="cd08215">
    <property type="entry name" value="STKc_Nek"/>
    <property type="match status" value="1"/>
</dbReference>
<evidence type="ECO:0000256" key="12">
    <source>
        <dbReference type="ARBA" id="ARBA00022842"/>
    </source>
</evidence>
<keyword evidence="16" id="KW-1185">Reference proteome</keyword>
<dbReference type="GO" id="GO:0005524">
    <property type="term" value="F:ATP binding"/>
    <property type="evidence" value="ECO:0007669"/>
    <property type="project" value="UniProtKB-UniRule"/>
</dbReference>
<dbReference type="KEGG" id="tpal:117649506"/>
<dbReference type="GO" id="GO:0005737">
    <property type="term" value="C:cytoplasm"/>
    <property type="evidence" value="ECO:0007669"/>
    <property type="project" value="UniProtKB-SubCell"/>
</dbReference>
<dbReference type="Pfam" id="PF00415">
    <property type="entry name" value="RCC1"/>
    <property type="match status" value="2"/>
</dbReference>
<keyword evidence="8" id="KW-0479">Metal-binding</keyword>
<dbReference type="InterPro" id="IPR017441">
    <property type="entry name" value="Protein_kinase_ATP_BS"/>
</dbReference>
<protein>
    <recommendedName>
        <fullName evidence="4">non-specific serine/threonine protein kinase</fullName>
        <ecNumber evidence="4">2.7.11.1</ecNumber>
    </recommendedName>
</protein>
<dbReference type="PROSITE" id="PS00107">
    <property type="entry name" value="PROTEIN_KINASE_ATP"/>
    <property type="match status" value="1"/>
</dbReference>
<proteinExistence type="inferred from homology"/>
<dbReference type="PROSITE" id="PS00108">
    <property type="entry name" value="PROTEIN_KINASE_ST"/>
    <property type="match status" value="1"/>
</dbReference>
<evidence type="ECO:0000256" key="4">
    <source>
        <dbReference type="ARBA" id="ARBA00012513"/>
    </source>
</evidence>
<keyword evidence="5" id="KW-0963">Cytoplasm</keyword>
<feature type="binding site" evidence="14">
    <location>
        <position position="46"/>
    </location>
    <ligand>
        <name>ATP</name>
        <dbReference type="ChEBI" id="CHEBI:30616"/>
    </ligand>
</feature>
<evidence type="ECO:0000256" key="5">
    <source>
        <dbReference type="ARBA" id="ARBA00022490"/>
    </source>
</evidence>
<dbReference type="InterPro" id="IPR000408">
    <property type="entry name" value="Reg_chr_condens"/>
</dbReference>
<evidence type="ECO:0000256" key="1">
    <source>
        <dbReference type="ARBA" id="ARBA00001946"/>
    </source>
</evidence>
<dbReference type="AlphaFoldDB" id="A0A6P8ZTB2"/>
<dbReference type="PROSITE" id="PS50011">
    <property type="entry name" value="PROTEIN_KINASE_DOM"/>
    <property type="match status" value="1"/>
</dbReference>
<dbReference type="EC" id="2.7.11.1" evidence="4"/>
<dbReference type="Pfam" id="PF00069">
    <property type="entry name" value="Pkinase"/>
    <property type="match status" value="1"/>
</dbReference>
<dbReference type="InterPro" id="IPR000719">
    <property type="entry name" value="Prot_kinase_dom"/>
</dbReference>